<dbReference type="EMBL" id="FCOX02000002">
    <property type="protein sequence ID" value="SAK46566.1"/>
    <property type="molecule type" value="Genomic_DNA"/>
</dbReference>
<evidence type="ECO:0000256" key="2">
    <source>
        <dbReference type="ARBA" id="ARBA00005272"/>
    </source>
</evidence>
<dbReference type="SUPFAM" id="SSF51905">
    <property type="entry name" value="FAD/NAD(P)-binding domain"/>
    <property type="match status" value="1"/>
</dbReference>
<dbReference type="Gene3D" id="3.50.50.100">
    <property type="match status" value="1"/>
</dbReference>
<comment type="similarity">
    <text evidence="2">Belongs to the NADH dehydrogenase family.</text>
</comment>
<name>A0A157ZM46_9BURK</name>
<dbReference type="PRINTS" id="PR00411">
    <property type="entry name" value="PNDRDTASEI"/>
</dbReference>
<gene>
    <name evidence="7" type="ORF">AWB78_00730</name>
</gene>
<proteinExistence type="inferred from homology"/>
<evidence type="ECO:0000256" key="5">
    <source>
        <dbReference type="ARBA" id="ARBA00023002"/>
    </source>
</evidence>
<dbReference type="Proteomes" id="UP000071859">
    <property type="component" value="Unassembled WGS sequence"/>
</dbReference>
<evidence type="ECO:0000259" key="6">
    <source>
        <dbReference type="Pfam" id="PF07992"/>
    </source>
</evidence>
<dbReference type="PANTHER" id="PTHR42913">
    <property type="entry name" value="APOPTOSIS-INDUCING FACTOR 1"/>
    <property type="match status" value="1"/>
</dbReference>
<dbReference type="PANTHER" id="PTHR42913:SF3">
    <property type="entry name" value="64 KDA MITOCHONDRIAL NADH DEHYDROGENASE (EUROFUNG)"/>
    <property type="match status" value="1"/>
</dbReference>
<evidence type="ECO:0000256" key="1">
    <source>
        <dbReference type="ARBA" id="ARBA00001974"/>
    </source>
</evidence>
<dbReference type="PRINTS" id="PR00368">
    <property type="entry name" value="FADPNR"/>
</dbReference>
<dbReference type="Pfam" id="PF07992">
    <property type="entry name" value="Pyr_redox_2"/>
    <property type="match status" value="1"/>
</dbReference>
<keyword evidence="3" id="KW-0285">Flavoprotein</keyword>
<sequence>MGETNDRSFMGMTLKRILVIGAGFAGLWSALSAARKLDELHRSDETEVAVVNPALFHSVRVRNYEQPLDPTLVQLDTVLGPAGVRLIQAKATDIDSTNRRVTIEREGVPEALDYDRLILAAGSVLVRPPIPGLDRFSFDVDTYAGACKLQAHLLTLPALPDSPGRYTAVVVGAGLTGVELAAELPARLAEIVANSDRGKVRVVLADRSATIAQSMGGAQPVIEGALKTLDVEMRPGVSLESLDGQSVTLTDGATSERIEAATVVWCGGMHANALAGQLPVTLDPLGRVPVDAFLRAEGVPGVFAAGDCARILIDGTRPSVMSCQHGRPMGRYAGNNAVCDLYGIEMLPLSIDWYTTICDLGPWGAVYTEGWDRKLVSQGETAKATKRTINADRIYPPKTGVREDIFRAAAPVVQTPPPTERTDKR</sequence>
<dbReference type="GO" id="GO:0019646">
    <property type="term" value="P:aerobic electron transport chain"/>
    <property type="evidence" value="ECO:0007669"/>
    <property type="project" value="TreeGrafter"/>
</dbReference>
<feature type="domain" description="FAD/NAD(P)-binding" evidence="6">
    <location>
        <begin position="16"/>
        <end position="327"/>
    </location>
</feature>
<accession>A0A157ZM46</accession>
<reference evidence="7" key="1">
    <citation type="submission" date="2016-01" db="EMBL/GenBank/DDBJ databases">
        <authorList>
            <person name="Peeters C."/>
        </authorList>
    </citation>
    <scope>NUCLEOTIDE SEQUENCE</scope>
    <source>
        <strain evidence="7">LMG 29321</strain>
    </source>
</reference>
<keyword evidence="5" id="KW-0560">Oxidoreductase</keyword>
<dbReference type="InterPro" id="IPR023753">
    <property type="entry name" value="FAD/NAD-binding_dom"/>
</dbReference>
<dbReference type="GO" id="GO:0003955">
    <property type="term" value="F:NAD(P)H dehydrogenase (quinone) activity"/>
    <property type="evidence" value="ECO:0007669"/>
    <property type="project" value="TreeGrafter"/>
</dbReference>
<dbReference type="InterPro" id="IPR036188">
    <property type="entry name" value="FAD/NAD-bd_sf"/>
</dbReference>
<evidence type="ECO:0000256" key="3">
    <source>
        <dbReference type="ARBA" id="ARBA00022630"/>
    </source>
</evidence>
<evidence type="ECO:0000313" key="8">
    <source>
        <dbReference type="Proteomes" id="UP000071859"/>
    </source>
</evidence>
<comment type="caution">
    <text evidence="7">The sequence shown here is derived from an EMBL/GenBank/DDBJ whole genome shotgun (WGS) entry which is preliminary data.</text>
</comment>
<comment type="cofactor">
    <cofactor evidence="1">
        <name>FAD</name>
        <dbReference type="ChEBI" id="CHEBI:57692"/>
    </cofactor>
</comment>
<organism evidence="7 8">
    <name type="scientific">Caballeronia calidae</name>
    <dbReference type="NCBI Taxonomy" id="1777139"/>
    <lineage>
        <taxon>Bacteria</taxon>
        <taxon>Pseudomonadati</taxon>
        <taxon>Pseudomonadota</taxon>
        <taxon>Betaproteobacteria</taxon>
        <taxon>Burkholderiales</taxon>
        <taxon>Burkholderiaceae</taxon>
        <taxon>Caballeronia</taxon>
    </lineage>
</organism>
<evidence type="ECO:0000256" key="4">
    <source>
        <dbReference type="ARBA" id="ARBA00022827"/>
    </source>
</evidence>
<keyword evidence="8" id="KW-1185">Reference proteome</keyword>
<dbReference type="AlphaFoldDB" id="A0A157ZM46"/>
<evidence type="ECO:0000313" key="7">
    <source>
        <dbReference type="EMBL" id="SAK46566.1"/>
    </source>
</evidence>
<dbReference type="InterPro" id="IPR051169">
    <property type="entry name" value="NADH-Q_oxidoreductase"/>
</dbReference>
<keyword evidence="4" id="KW-0274">FAD</keyword>
<protein>
    <submittedName>
        <fullName evidence="7">FAD-dependent pyridine nucleotide-disulfide oxidoreductase</fullName>
    </submittedName>
</protein>